<feature type="compositionally biased region" description="Basic and acidic residues" evidence="1">
    <location>
        <begin position="54"/>
        <end position="63"/>
    </location>
</feature>
<gene>
    <name evidence="2" type="ORF">LY89DRAFT_780437</name>
</gene>
<feature type="region of interest" description="Disordered" evidence="1">
    <location>
        <begin position="28"/>
        <end position="102"/>
    </location>
</feature>
<dbReference type="AlphaFoldDB" id="A0A194XIB8"/>
<feature type="compositionally biased region" description="Low complexity" evidence="1">
    <location>
        <begin position="116"/>
        <end position="130"/>
    </location>
</feature>
<proteinExistence type="predicted"/>
<dbReference type="PANTHER" id="PTHR37540:SF5">
    <property type="entry name" value="TRANSCRIPTION FACTOR DOMAIN-CONTAINING PROTEIN"/>
    <property type="match status" value="1"/>
</dbReference>
<evidence type="ECO:0000313" key="2">
    <source>
        <dbReference type="EMBL" id="KUJ19512.1"/>
    </source>
</evidence>
<dbReference type="InParanoid" id="A0A194XIB8"/>
<organism evidence="2 3">
    <name type="scientific">Mollisia scopiformis</name>
    <name type="common">Conifer needle endophyte fungus</name>
    <name type="synonym">Phialocephala scopiformis</name>
    <dbReference type="NCBI Taxonomy" id="149040"/>
    <lineage>
        <taxon>Eukaryota</taxon>
        <taxon>Fungi</taxon>
        <taxon>Dikarya</taxon>
        <taxon>Ascomycota</taxon>
        <taxon>Pezizomycotina</taxon>
        <taxon>Leotiomycetes</taxon>
        <taxon>Helotiales</taxon>
        <taxon>Mollisiaceae</taxon>
        <taxon>Mollisia</taxon>
    </lineage>
</organism>
<dbReference type="OrthoDB" id="3469466at2759"/>
<dbReference type="Pfam" id="PF11951">
    <property type="entry name" value="Fungal_trans_2"/>
    <property type="match status" value="1"/>
</dbReference>
<evidence type="ECO:0000313" key="3">
    <source>
        <dbReference type="Proteomes" id="UP000070700"/>
    </source>
</evidence>
<dbReference type="GeneID" id="28832107"/>
<evidence type="ECO:0000256" key="1">
    <source>
        <dbReference type="SAM" id="MobiDB-lite"/>
    </source>
</evidence>
<feature type="region of interest" description="Disordered" evidence="1">
    <location>
        <begin position="116"/>
        <end position="136"/>
    </location>
</feature>
<dbReference type="PANTHER" id="PTHR37540">
    <property type="entry name" value="TRANSCRIPTION FACTOR (ACR-2), PUTATIVE-RELATED-RELATED"/>
    <property type="match status" value="1"/>
</dbReference>
<protein>
    <recommendedName>
        <fullName evidence="4">Tachykinin family protein</fullName>
    </recommendedName>
</protein>
<reference evidence="2 3" key="1">
    <citation type="submission" date="2015-10" db="EMBL/GenBank/DDBJ databases">
        <title>Full genome of DAOMC 229536 Phialocephala scopiformis, a fungal endophyte of spruce producing the potent anti-insectan compound rugulosin.</title>
        <authorList>
            <consortium name="DOE Joint Genome Institute"/>
            <person name="Walker A.K."/>
            <person name="Frasz S.L."/>
            <person name="Seifert K.A."/>
            <person name="Miller J.D."/>
            <person name="Mondo S.J."/>
            <person name="Labutti K."/>
            <person name="Lipzen A."/>
            <person name="Dockter R."/>
            <person name="Kennedy M."/>
            <person name="Grigoriev I.V."/>
            <person name="Spatafora J.W."/>
        </authorList>
    </citation>
    <scope>NUCLEOTIDE SEQUENCE [LARGE SCALE GENOMIC DNA]</scope>
    <source>
        <strain evidence="2 3">CBS 120377</strain>
    </source>
</reference>
<dbReference type="InterPro" id="IPR021858">
    <property type="entry name" value="Fun_TF"/>
</dbReference>
<dbReference type="Proteomes" id="UP000070700">
    <property type="component" value="Unassembled WGS sequence"/>
</dbReference>
<sequence length="598" mass="65859">MADDGADKDEGRKGRKKFNLEFVNMNAASAAERERNQKVVRSTAMKSFRRRQKSQREEGESSGKGKKKLDTTNAIVSEPSAIVKSELPVSRDPPASSVPTVRPSQVTYSDISWFVGSPSSSSSDSSSGEEGSSEVKPIQMVQTAPLTQGNLQVSSAYTSPRSWLGAGRVDPFRVYPVDVNNTSHAPELLDHSLTVLWHGLRPQGDSGTITSLGAAWLEKTNERPIVMHAMLFGAQVHLDVLRSPRLSLDNPVRLYHKVQTVRLLKDELKHPENIPIDDIILAILTLSANEVETVANNAVEDKVRSPFNSPLANTQWLDVYGSITHLAAHTTAMRTLVARRGGLEKIELEGLAEVLSFSDILGATQSLKKPHWPLLNRTLTVDDIYIPEILKVPLKRLGEGFQELVPSAITDQFLSAIGAIVNLTVMIDCHCQGTKPIVDLAQYIDRRNAVQHQLLSLPFGEELVSGEIRSTSIYESIRLATLIYSAAVTFPLPALTGIFHQLASTLRTVLEKSRADPHWRYSSKALVWILALGGITAAGSNDRSWYAQNLSTVSSAMKISTWNELSMELERFLWLRSACDSAGQALWMEVKSLRGRAP</sequence>
<name>A0A194XIB8_MOLSC</name>
<dbReference type="KEGG" id="psco:LY89DRAFT_780437"/>
<dbReference type="RefSeq" id="XP_018073867.1">
    <property type="nucleotide sequence ID" value="XM_018222381.1"/>
</dbReference>
<accession>A0A194XIB8</accession>
<evidence type="ECO:0008006" key="4">
    <source>
        <dbReference type="Google" id="ProtNLM"/>
    </source>
</evidence>
<keyword evidence="3" id="KW-1185">Reference proteome</keyword>
<dbReference type="EMBL" id="KQ947411">
    <property type="protein sequence ID" value="KUJ19512.1"/>
    <property type="molecule type" value="Genomic_DNA"/>
</dbReference>